<evidence type="ECO:0000256" key="1">
    <source>
        <dbReference type="ARBA" id="ARBA00051722"/>
    </source>
</evidence>
<dbReference type="WBParaSite" id="EVEC_0000903601-mRNA-1">
    <property type="protein sequence ID" value="EVEC_0000903601-mRNA-1"/>
    <property type="gene ID" value="EVEC_0000903601"/>
</dbReference>
<dbReference type="InterPro" id="IPR029021">
    <property type="entry name" value="Prot-tyrosine_phosphatase-like"/>
</dbReference>
<dbReference type="EMBL" id="UXUI01009443">
    <property type="protein sequence ID" value="VDD93726.1"/>
    <property type="molecule type" value="Genomic_DNA"/>
</dbReference>
<feature type="compositionally biased region" description="Polar residues" evidence="2">
    <location>
        <begin position="637"/>
        <end position="650"/>
    </location>
</feature>
<dbReference type="InterPro" id="IPR000387">
    <property type="entry name" value="Tyr_Pase_dom"/>
</dbReference>
<feature type="domain" description="Tyrosine specific protein phosphatases" evidence="4">
    <location>
        <begin position="685"/>
        <end position="759"/>
    </location>
</feature>
<gene>
    <name evidence="5" type="ORF">EVEC_LOCUS8477</name>
</gene>
<dbReference type="PROSITE" id="PS50056">
    <property type="entry name" value="TYR_PHOSPHATASE_2"/>
    <property type="match status" value="2"/>
</dbReference>
<dbReference type="SMART" id="SM00404">
    <property type="entry name" value="PTPc_motif"/>
    <property type="match status" value="2"/>
</dbReference>
<dbReference type="CDD" id="cd00047">
    <property type="entry name" value="PTPc"/>
    <property type="match status" value="2"/>
</dbReference>
<proteinExistence type="predicted"/>
<keyword evidence="6" id="KW-1185">Reference proteome</keyword>
<dbReference type="Proteomes" id="UP000274131">
    <property type="component" value="Unassembled WGS sequence"/>
</dbReference>
<dbReference type="InterPro" id="IPR003595">
    <property type="entry name" value="Tyr_Pase_cat"/>
</dbReference>
<evidence type="ECO:0000259" key="3">
    <source>
        <dbReference type="PROSITE" id="PS50055"/>
    </source>
</evidence>
<evidence type="ECO:0000259" key="4">
    <source>
        <dbReference type="PROSITE" id="PS50056"/>
    </source>
</evidence>
<dbReference type="PRINTS" id="PR00700">
    <property type="entry name" value="PRTYPHPHTASE"/>
</dbReference>
<feature type="domain" description="Tyrosine specific protein phosphatases" evidence="4">
    <location>
        <begin position="1002"/>
        <end position="1081"/>
    </location>
</feature>
<protein>
    <submittedName>
        <fullName evidence="7">Protein-tyrosine-phosphatase</fullName>
    </submittedName>
</protein>
<sequence length="1099" mass="125221">MHLAQRYYGNRRLTLFRMLNYDVSAVLFCIFSLVRQSHSGDTEVWKDLNAVSGMVVCDLTSDTLYALKISAVGWENDTMNNTVHFFTLESSNFELLNVAQLQAFILAISRSKPLTANFYVLKISLRGAVRSSPPGILIGDDFPTAQELACANDDGKFMHPINAELFSDTYLCKFGPLKPNRNYTATVWAENKAGRSIAANFTGSCVTPYGRPDSVVAPTVSSGNTTSFELKFDHEQDEANGPIVCFYLAIVPLLESVSIDSLPQPDSLPCDMFNQAMSNNYFLKVDSSQKQVYFAYIAESYARYPNSTVVGDGNPSGDIEPCKVPYLSRYRAEDMPLRPHVKYTGFLIARVEKNIGDQKTVLKHSSSTDERKKRRMRKKVKRYSSFFYHSTEKISGGPQSASRMSGSIKPVFSHGPEYAYSAYFKPIILKSDIGKSLPRTERFHKACASKLPENREKNRYSDKHTFDDTRVKLKVLDGSPVSDYINANYVNGYKNKKKFIATQGPKDCTQADFWRMVWEQDARIIVMITKLQEGSQRQCSQYWPDRESSKIYGDYEVCHVVENVYPDYVVREFEIHPFKKPSVNGSLNGHSAIVTYVTEHENNVVVEPSTVTVTRSSSEHGSEKSSKLNVNYENLRSTKNSQGNSYQRLSTAAGESDEGEKLEPRKIVQYHFISWPDFGTPKCTMSFLRFVLKLRKIEEFNSHYVIVHCSAGCGRTGTFIAIDSLLDQCAEKDKADIFGFVSQLRNARGGMIQNAAQYRFIYRALTTWYLYGNTDVEAKNFREHYNKLLQPAEERRQSNGLSSTVVAALFKSGTGSRESVSVLDGKSVTRMEEEFKVCFQTVLLTQTRLQILLDPPPRISFAYEQHNVVKNRFEDAVPYDYCRGHYFNFILAQDPVSENTCYDFWQMIDKFRSKIIVMLSNDNEFAPNERYWPNEVGKAVTFGTKDEVSVKLVEESLANEAKPTHILRKITYKFAQEKFYHEVTQFDYLCWPKGRATPTSMKSLICLIDLVLESQVNHDKDVFMSPIVLHSRNGSFETGIFCCITLLLERLRSEQLVDVFQTVRSLQRCRPGIITSLEQYKFCYEAVVEYLDSKRSPSR</sequence>
<dbReference type="InterPro" id="IPR050348">
    <property type="entry name" value="Protein-Tyr_Phosphatase"/>
</dbReference>
<dbReference type="PROSITE" id="PS50055">
    <property type="entry name" value="TYR_PHOSPHATASE_PTP"/>
    <property type="match status" value="2"/>
</dbReference>
<evidence type="ECO:0000313" key="6">
    <source>
        <dbReference type="Proteomes" id="UP000274131"/>
    </source>
</evidence>
<feature type="domain" description="Tyrosine-protein phosphatase" evidence="3">
    <location>
        <begin position="449"/>
        <end position="768"/>
    </location>
</feature>
<dbReference type="InterPro" id="IPR016130">
    <property type="entry name" value="Tyr_Pase_AS"/>
</dbReference>
<dbReference type="SUPFAM" id="SSF49265">
    <property type="entry name" value="Fibronectin type III"/>
    <property type="match status" value="1"/>
</dbReference>
<feature type="domain" description="Tyrosine-protein phosphatase" evidence="3">
    <location>
        <begin position="831"/>
        <end position="1090"/>
    </location>
</feature>
<evidence type="ECO:0000313" key="5">
    <source>
        <dbReference type="EMBL" id="VDD93726.1"/>
    </source>
</evidence>
<dbReference type="InterPro" id="IPR000242">
    <property type="entry name" value="PTP_cat"/>
</dbReference>
<reference evidence="7" key="1">
    <citation type="submission" date="2017-02" db="UniProtKB">
        <authorList>
            <consortium name="WormBaseParasite"/>
        </authorList>
    </citation>
    <scope>IDENTIFICATION</scope>
</reference>
<organism evidence="7">
    <name type="scientific">Enterobius vermicularis</name>
    <name type="common">Human pinworm</name>
    <dbReference type="NCBI Taxonomy" id="51028"/>
    <lineage>
        <taxon>Eukaryota</taxon>
        <taxon>Metazoa</taxon>
        <taxon>Ecdysozoa</taxon>
        <taxon>Nematoda</taxon>
        <taxon>Chromadorea</taxon>
        <taxon>Rhabditida</taxon>
        <taxon>Spirurina</taxon>
        <taxon>Oxyuridomorpha</taxon>
        <taxon>Oxyuroidea</taxon>
        <taxon>Oxyuridae</taxon>
        <taxon>Enterobius</taxon>
    </lineage>
</organism>
<dbReference type="Gene3D" id="3.90.190.10">
    <property type="entry name" value="Protein tyrosine phosphatase superfamily"/>
    <property type="match status" value="2"/>
</dbReference>
<dbReference type="Pfam" id="PF00102">
    <property type="entry name" value="Y_phosphatase"/>
    <property type="match status" value="3"/>
</dbReference>
<dbReference type="GO" id="GO:0004725">
    <property type="term" value="F:protein tyrosine phosphatase activity"/>
    <property type="evidence" value="ECO:0007669"/>
    <property type="project" value="UniProtKB-EC"/>
</dbReference>
<dbReference type="SMART" id="SM00194">
    <property type="entry name" value="PTPc"/>
    <property type="match status" value="2"/>
</dbReference>
<name>A0A0N4VED1_ENTVE</name>
<evidence type="ECO:0000256" key="2">
    <source>
        <dbReference type="SAM" id="MobiDB-lite"/>
    </source>
</evidence>
<dbReference type="AlphaFoldDB" id="A0A0N4VED1"/>
<dbReference type="InterPro" id="IPR036116">
    <property type="entry name" value="FN3_sf"/>
</dbReference>
<accession>A0A0N4VED1</accession>
<dbReference type="OrthoDB" id="6058203at2759"/>
<dbReference type="PANTHER" id="PTHR19134">
    <property type="entry name" value="RECEPTOR-TYPE TYROSINE-PROTEIN PHOSPHATASE"/>
    <property type="match status" value="1"/>
</dbReference>
<comment type="catalytic activity">
    <reaction evidence="1">
        <text>O-phospho-L-tyrosyl-[protein] + H2O = L-tyrosyl-[protein] + phosphate</text>
        <dbReference type="Rhea" id="RHEA:10684"/>
        <dbReference type="Rhea" id="RHEA-COMP:10136"/>
        <dbReference type="Rhea" id="RHEA-COMP:20101"/>
        <dbReference type="ChEBI" id="CHEBI:15377"/>
        <dbReference type="ChEBI" id="CHEBI:43474"/>
        <dbReference type="ChEBI" id="CHEBI:46858"/>
        <dbReference type="ChEBI" id="CHEBI:61978"/>
        <dbReference type="EC" id="3.1.3.48"/>
    </reaction>
</comment>
<reference evidence="5 6" key="2">
    <citation type="submission" date="2018-10" db="EMBL/GenBank/DDBJ databases">
        <authorList>
            <consortium name="Pathogen Informatics"/>
        </authorList>
    </citation>
    <scope>NUCLEOTIDE SEQUENCE [LARGE SCALE GENOMIC DNA]</scope>
</reference>
<dbReference type="PROSITE" id="PS00383">
    <property type="entry name" value="TYR_PHOSPHATASE_1"/>
    <property type="match status" value="1"/>
</dbReference>
<dbReference type="PANTHER" id="PTHR19134:SF495">
    <property type="entry name" value="TYROSINE-PROTEIN PHOSPHATASE 69D"/>
    <property type="match status" value="1"/>
</dbReference>
<feature type="region of interest" description="Disordered" evidence="2">
    <location>
        <begin position="637"/>
        <end position="660"/>
    </location>
</feature>
<dbReference type="SUPFAM" id="SSF52799">
    <property type="entry name" value="(Phosphotyrosine protein) phosphatases II"/>
    <property type="match status" value="2"/>
</dbReference>
<dbReference type="STRING" id="51028.A0A0N4VED1"/>
<evidence type="ECO:0000313" key="7">
    <source>
        <dbReference type="WBParaSite" id="EVEC_0000903601-mRNA-1"/>
    </source>
</evidence>